<dbReference type="FunFam" id="3.60.20.30:FF:000001">
    <property type="entry name" value="Isoaspartyl peptidase/L-asparaginase"/>
    <property type="match status" value="1"/>
</dbReference>
<dbReference type="AlphaFoldDB" id="A0AAV2ILT1"/>
<keyword evidence="11" id="KW-1185">Reference proteome</keyword>
<comment type="catalytic activity">
    <reaction evidence="1">
        <text>Cleavage of a beta-linked Asp residue from the N-terminus of a polypeptide.</text>
        <dbReference type="EC" id="3.4.19.5"/>
    </reaction>
</comment>
<dbReference type="GO" id="GO:0004067">
    <property type="term" value="F:asparaginase activity"/>
    <property type="evidence" value="ECO:0007669"/>
    <property type="project" value="UniProtKB-EC"/>
</dbReference>
<dbReference type="GO" id="GO:0006508">
    <property type="term" value="P:proteolysis"/>
    <property type="evidence" value="ECO:0007669"/>
    <property type="project" value="UniProtKB-KW"/>
</dbReference>
<proteinExistence type="inferred from homology"/>
<evidence type="ECO:0000256" key="9">
    <source>
        <dbReference type="PIRSR" id="PIRSR600246-3"/>
    </source>
</evidence>
<evidence type="ECO:0000256" key="2">
    <source>
        <dbReference type="ARBA" id="ARBA00010872"/>
    </source>
</evidence>
<gene>
    <name evidence="10" type="ORF">GSLYS_00019536001</name>
</gene>
<evidence type="ECO:0000256" key="5">
    <source>
        <dbReference type="ARBA" id="ARBA00022813"/>
    </source>
</evidence>
<sequence>MEPAIIVHGGAWAIPDEARQRSLHGVKDAVLKGFNVLRDGGSAVDAVVAAVSVMEDDPIFDAGHGAVLNMKGEVELDAIVIDGNNLNSGAVAAVQDIANPVQLAKLVMDKTDHCLLVGQGANDFAREQNIPRLSKYELVTEGAKAEWERYMQYSTTVKSLFSARDLVPKRSGCDTVGAVALDTQGNLASATSTGGITAKRPGRVGDTPIIGAGAFADNTIGAASSTGHGESIMKISLTRKVAELMDRGATAQQAAQTALELMSTRVRGAGGVIVISKDGEVAHHFTTSRMAWAHITKGNLVYGIDPGVELTDGL</sequence>
<evidence type="ECO:0000256" key="7">
    <source>
        <dbReference type="PIRSR" id="PIRSR600246-1"/>
    </source>
</evidence>
<dbReference type="SUPFAM" id="SSF56235">
    <property type="entry name" value="N-terminal nucleophile aminohydrolases (Ntn hydrolases)"/>
    <property type="match status" value="1"/>
</dbReference>
<comment type="caution">
    <text evidence="10">The sequence shown here is derived from an EMBL/GenBank/DDBJ whole genome shotgun (WGS) entry which is preliminary data.</text>
</comment>
<dbReference type="EMBL" id="CAXITT010000780">
    <property type="protein sequence ID" value="CAL1546159.1"/>
    <property type="molecule type" value="Genomic_DNA"/>
</dbReference>
<evidence type="ECO:0000256" key="1">
    <source>
        <dbReference type="ARBA" id="ARBA00000306"/>
    </source>
</evidence>
<organism evidence="10 11">
    <name type="scientific">Lymnaea stagnalis</name>
    <name type="common">Great pond snail</name>
    <name type="synonym">Helix stagnalis</name>
    <dbReference type="NCBI Taxonomy" id="6523"/>
    <lineage>
        <taxon>Eukaryota</taxon>
        <taxon>Metazoa</taxon>
        <taxon>Spiralia</taxon>
        <taxon>Lophotrochozoa</taxon>
        <taxon>Mollusca</taxon>
        <taxon>Gastropoda</taxon>
        <taxon>Heterobranchia</taxon>
        <taxon>Euthyneura</taxon>
        <taxon>Panpulmonata</taxon>
        <taxon>Hygrophila</taxon>
        <taxon>Lymnaeoidea</taxon>
        <taxon>Lymnaeidae</taxon>
        <taxon>Lymnaea</taxon>
    </lineage>
</organism>
<dbReference type="GO" id="GO:0005737">
    <property type="term" value="C:cytoplasm"/>
    <property type="evidence" value="ECO:0007669"/>
    <property type="project" value="TreeGrafter"/>
</dbReference>
<name>A0AAV2ILT1_LYMST</name>
<feature type="binding site" evidence="8">
    <location>
        <begin position="203"/>
        <end position="206"/>
    </location>
    <ligand>
        <name>substrate</name>
    </ligand>
</feature>
<dbReference type="Proteomes" id="UP001497497">
    <property type="component" value="Unassembled WGS sequence"/>
</dbReference>
<evidence type="ECO:0000256" key="3">
    <source>
        <dbReference type="ARBA" id="ARBA00022670"/>
    </source>
</evidence>
<dbReference type="PANTHER" id="PTHR10188">
    <property type="entry name" value="L-ASPARAGINASE"/>
    <property type="match status" value="1"/>
</dbReference>
<dbReference type="InterPro" id="IPR000246">
    <property type="entry name" value="Peptidase_T2"/>
</dbReference>
<dbReference type="GO" id="GO:0008798">
    <property type="term" value="F:beta-aspartyl-peptidase activity"/>
    <property type="evidence" value="ECO:0007669"/>
    <property type="project" value="UniProtKB-EC"/>
</dbReference>
<dbReference type="InterPro" id="IPR033844">
    <property type="entry name" value="ASRGL1_meta"/>
</dbReference>
<evidence type="ECO:0008006" key="12">
    <source>
        <dbReference type="Google" id="ProtNLM"/>
    </source>
</evidence>
<evidence type="ECO:0000313" key="11">
    <source>
        <dbReference type="Proteomes" id="UP001497497"/>
    </source>
</evidence>
<protein>
    <recommendedName>
        <fullName evidence="12">Asparaginase</fullName>
    </recommendedName>
</protein>
<feature type="site" description="Cleavage; by autolysis" evidence="9">
    <location>
        <begin position="174"/>
        <end position="175"/>
    </location>
</feature>
<keyword evidence="5" id="KW-0068">Autocatalytic cleavage</keyword>
<dbReference type="Gene3D" id="3.60.20.30">
    <property type="entry name" value="(Glycosyl)asparaginase"/>
    <property type="match status" value="1"/>
</dbReference>
<comment type="catalytic activity">
    <reaction evidence="6">
        <text>L-asparagine + H2O = L-aspartate + NH4(+)</text>
        <dbReference type="Rhea" id="RHEA:21016"/>
        <dbReference type="ChEBI" id="CHEBI:15377"/>
        <dbReference type="ChEBI" id="CHEBI:28938"/>
        <dbReference type="ChEBI" id="CHEBI:29991"/>
        <dbReference type="ChEBI" id="CHEBI:58048"/>
        <dbReference type="EC" id="3.5.1.1"/>
    </reaction>
</comment>
<evidence type="ECO:0000256" key="8">
    <source>
        <dbReference type="PIRSR" id="PIRSR600246-2"/>
    </source>
</evidence>
<comment type="similarity">
    <text evidence="2">Belongs to the Ntn-hydrolase family.</text>
</comment>
<evidence type="ECO:0000313" key="10">
    <source>
        <dbReference type="EMBL" id="CAL1546159.1"/>
    </source>
</evidence>
<accession>A0AAV2ILT1</accession>
<keyword evidence="4" id="KW-0378">Hydrolase</keyword>
<reference evidence="10 11" key="1">
    <citation type="submission" date="2024-04" db="EMBL/GenBank/DDBJ databases">
        <authorList>
            <consortium name="Genoscope - CEA"/>
            <person name="William W."/>
        </authorList>
    </citation>
    <scope>NUCLEOTIDE SEQUENCE [LARGE SCALE GENOMIC DNA]</scope>
</reference>
<feature type="active site" description="Nucleophile" evidence="7">
    <location>
        <position position="175"/>
    </location>
</feature>
<keyword evidence="3" id="KW-0645">Protease</keyword>
<dbReference type="GO" id="GO:0033345">
    <property type="term" value="P:L-asparagine catabolic process via L-aspartate"/>
    <property type="evidence" value="ECO:0007669"/>
    <property type="project" value="TreeGrafter"/>
</dbReference>
<feature type="binding site" evidence="8">
    <location>
        <begin position="226"/>
        <end position="229"/>
    </location>
    <ligand>
        <name>substrate</name>
    </ligand>
</feature>
<dbReference type="InterPro" id="IPR029055">
    <property type="entry name" value="Ntn_hydrolases_N"/>
</dbReference>
<dbReference type="CDD" id="cd04702">
    <property type="entry name" value="ASRGL1_like"/>
    <property type="match status" value="1"/>
</dbReference>
<evidence type="ECO:0000256" key="4">
    <source>
        <dbReference type="ARBA" id="ARBA00022801"/>
    </source>
</evidence>
<evidence type="ECO:0000256" key="6">
    <source>
        <dbReference type="ARBA" id="ARBA00049366"/>
    </source>
</evidence>
<dbReference type="Pfam" id="PF01112">
    <property type="entry name" value="Asparaginase_2"/>
    <property type="match status" value="1"/>
</dbReference>
<dbReference type="PANTHER" id="PTHR10188:SF43">
    <property type="entry name" value="ASPARAGINASE (EUROFUNG)"/>
    <property type="match status" value="1"/>
</dbReference>